<proteinExistence type="predicted"/>
<sequence length="63" mass="7257">MSTMIPLDQFQQLRHVDAIIEKAADSWWVYRRNIGYNGALSATARVVFFGRSKAQVEQWLASQ</sequence>
<dbReference type="STRING" id="355243.SAMN03080615_00500"/>
<dbReference type="Proteomes" id="UP000198749">
    <property type="component" value="Unassembled WGS sequence"/>
</dbReference>
<keyword evidence="2" id="KW-1185">Reference proteome</keyword>
<dbReference type="EMBL" id="FOGB01000001">
    <property type="protein sequence ID" value="SEQ11727.1"/>
    <property type="molecule type" value="Genomic_DNA"/>
</dbReference>
<reference evidence="2" key="1">
    <citation type="submission" date="2016-10" db="EMBL/GenBank/DDBJ databases">
        <authorList>
            <person name="Varghese N."/>
            <person name="Submissions S."/>
        </authorList>
    </citation>
    <scope>NUCLEOTIDE SEQUENCE [LARGE SCALE GENOMIC DNA]</scope>
    <source>
        <strain evidence="2">DSM 18887</strain>
    </source>
</reference>
<organism evidence="1 2">
    <name type="scientific">Amphritea atlantica</name>
    <dbReference type="NCBI Taxonomy" id="355243"/>
    <lineage>
        <taxon>Bacteria</taxon>
        <taxon>Pseudomonadati</taxon>
        <taxon>Pseudomonadota</taxon>
        <taxon>Gammaproteobacteria</taxon>
        <taxon>Oceanospirillales</taxon>
        <taxon>Oceanospirillaceae</taxon>
        <taxon>Amphritea</taxon>
    </lineage>
</organism>
<accession>A0A1H9DEK5</accession>
<gene>
    <name evidence="1" type="ORF">SAMN03080615_00500</name>
</gene>
<protein>
    <submittedName>
        <fullName evidence="1">Uncharacterized protein</fullName>
    </submittedName>
</protein>
<evidence type="ECO:0000313" key="2">
    <source>
        <dbReference type="Proteomes" id="UP000198749"/>
    </source>
</evidence>
<evidence type="ECO:0000313" key="1">
    <source>
        <dbReference type="EMBL" id="SEQ11727.1"/>
    </source>
</evidence>
<name>A0A1H9DEK5_9GAMM</name>
<dbReference type="RefSeq" id="WP_091353445.1">
    <property type="nucleotide sequence ID" value="NZ_AP025284.1"/>
</dbReference>
<dbReference type="AlphaFoldDB" id="A0A1H9DEK5"/>
<dbReference type="OrthoDB" id="6121075at2"/>